<dbReference type="InterPro" id="IPR006685">
    <property type="entry name" value="MscS_channel_2nd"/>
</dbReference>
<evidence type="ECO:0000256" key="1">
    <source>
        <dbReference type="ARBA" id="ARBA00004651"/>
    </source>
</evidence>
<dbReference type="InterPro" id="IPR010920">
    <property type="entry name" value="LSM_dom_sf"/>
</dbReference>
<feature type="coiled-coil region" evidence="7">
    <location>
        <begin position="138"/>
        <end position="193"/>
    </location>
</feature>
<evidence type="ECO:0000259" key="11">
    <source>
        <dbReference type="Pfam" id="PF12794"/>
    </source>
</evidence>
<dbReference type="GO" id="GO:0005886">
    <property type="term" value="C:plasma membrane"/>
    <property type="evidence" value="ECO:0007669"/>
    <property type="project" value="UniProtKB-SubCell"/>
</dbReference>
<accession>A0A0G3G7Q2</accession>
<dbReference type="InterPro" id="IPR011014">
    <property type="entry name" value="MscS_channel_TM-2"/>
</dbReference>
<dbReference type="Gene3D" id="2.30.30.60">
    <property type="match status" value="1"/>
</dbReference>
<feature type="transmembrane region" description="Helical" evidence="9">
    <location>
        <begin position="853"/>
        <end position="874"/>
    </location>
</feature>
<feature type="transmembrane region" description="Helical" evidence="9">
    <location>
        <begin position="799"/>
        <end position="817"/>
    </location>
</feature>
<organism evidence="14 15">
    <name type="scientific">Thioalkalivibrio versutus</name>
    <dbReference type="NCBI Taxonomy" id="106634"/>
    <lineage>
        <taxon>Bacteria</taxon>
        <taxon>Pseudomonadati</taxon>
        <taxon>Pseudomonadota</taxon>
        <taxon>Gammaproteobacteria</taxon>
        <taxon>Chromatiales</taxon>
        <taxon>Ectothiorhodospiraceae</taxon>
        <taxon>Thioalkalivibrio</taxon>
    </lineage>
</organism>
<feature type="transmembrane region" description="Helical" evidence="9">
    <location>
        <begin position="631"/>
        <end position="649"/>
    </location>
</feature>
<dbReference type="Gene3D" id="1.10.287.1260">
    <property type="match status" value="1"/>
</dbReference>
<feature type="transmembrane region" description="Helical" evidence="9">
    <location>
        <begin position="895"/>
        <end position="916"/>
    </location>
</feature>
<dbReference type="Proteomes" id="UP000064201">
    <property type="component" value="Chromosome"/>
</dbReference>
<feature type="transmembrane region" description="Helical" evidence="9">
    <location>
        <begin position="583"/>
        <end position="605"/>
    </location>
</feature>
<feature type="transmembrane region" description="Helical" evidence="9">
    <location>
        <begin position="922"/>
        <end position="949"/>
    </location>
</feature>
<feature type="domain" description="Mechanosensitive ion channel MscS C-terminal" evidence="12">
    <location>
        <begin position="1011"/>
        <end position="1093"/>
    </location>
</feature>
<comment type="similarity">
    <text evidence="2">Belongs to the MscS (TC 1.A.23) family.</text>
</comment>
<keyword evidence="6 9" id="KW-0472">Membrane</keyword>
<dbReference type="InterPro" id="IPR011066">
    <property type="entry name" value="MscS_channel_C_sf"/>
</dbReference>
<evidence type="ECO:0000256" key="7">
    <source>
        <dbReference type="SAM" id="Coils"/>
    </source>
</evidence>
<feature type="transmembrane region" description="Helical" evidence="9">
    <location>
        <begin position="661"/>
        <end position="679"/>
    </location>
</feature>
<evidence type="ECO:0000259" key="10">
    <source>
        <dbReference type="Pfam" id="PF00924"/>
    </source>
</evidence>
<name>A0A0G3G7Q2_9GAMM</name>
<dbReference type="Pfam" id="PF00924">
    <property type="entry name" value="MS_channel_2nd"/>
    <property type="match status" value="1"/>
</dbReference>
<feature type="domain" description="Mechanosensitive ion channel MscS" evidence="10">
    <location>
        <begin position="937"/>
        <end position="1002"/>
    </location>
</feature>
<evidence type="ECO:0000256" key="6">
    <source>
        <dbReference type="ARBA" id="ARBA00023136"/>
    </source>
</evidence>
<dbReference type="KEGG" id="tvr:TVD_09210"/>
<keyword evidence="3" id="KW-1003">Cell membrane</keyword>
<feature type="domain" description="Mechanosensitive ion channel transmembrane helices 2/3" evidence="13">
    <location>
        <begin position="895"/>
        <end position="935"/>
    </location>
</feature>
<evidence type="ECO:0000256" key="3">
    <source>
        <dbReference type="ARBA" id="ARBA00022475"/>
    </source>
</evidence>
<keyword evidence="5 9" id="KW-1133">Transmembrane helix</keyword>
<dbReference type="InterPro" id="IPR023408">
    <property type="entry name" value="MscS_beta-dom_sf"/>
</dbReference>
<feature type="transmembrane region" description="Helical" evidence="9">
    <location>
        <begin position="545"/>
        <end position="571"/>
    </location>
</feature>
<dbReference type="SUPFAM" id="SSF50182">
    <property type="entry name" value="Sm-like ribonucleoproteins"/>
    <property type="match status" value="1"/>
</dbReference>
<dbReference type="Pfam" id="PF21088">
    <property type="entry name" value="MS_channel_1st"/>
    <property type="match status" value="1"/>
</dbReference>
<feature type="transmembrane region" description="Helical" evidence="9">
    <location>
        <begin position="728"/>
        <end position="750"/>
    </location>
</feature>
<dbReference type="GO" id="GO:0008381">
    <property type="term" value="F:mechanosensitive monoatomic ion channel activity"/>
    <property type="evidence" value="ECO:0007669"/>
    <property type="project" value="UniProtKB-ARBA"/>
</dbReference>
<dbReference type="PATRIC" id="fig|106634.4.peg.1885"/>
<evidence type="ECO:0000256" key="8">
    <source>
        <dbReference type="SAM" id="MobiDB-lite"/>
    </source>
</evidence>
<dbReference type="STRING" id="106634.TVD_09210"/>
<proteinExistence type="inferred from homology"/>
<dbReference type="Pfam" id="PF21082">
    <property type="entry name" value="MS_channel_3rd"/>
    <property type="match status" value="1"/>
</dbReference>
<evidence type="ECO:0000256" key="4">
    <source>
        <dbReference type="ARBA" id="ARBA00022692"/>
    </source>
</evidence>
<keyword evidence="7" id="KW-0175">Coiled coil</keyword>
<feature type="transmembrane region" description="Helical" evidence="9">
    <location>
        <begin position="700"/>
        <end position="722"/>
    </location>
</feature>
<evidence type="ECO:0000313" key="14">
    <source>
        <dbReference type="EMBL" id="AKJ95522.1"/>
    </source>
</evidence>
<dbReference type="InterPro" id="IPR052702">
    <property type="entry name" value="MscS-like_channel"/>
</dbReference>
<dbReference type="InterPro" id="IPR025692">
    <property type="entry name" value="MscS_IM_dom1"/>
</dbReference>
<dbReference type="SUPFAM" id="SSF82861">
    <property type="entry name" value="Mechanosensitive channel protein MscS (YggB), transmembrane region"/>
    <property type="match status" value="1"/>
</dbReference>
<keyword evidence="4 9" id="KW-0812">Transmembrane</keyword>
<feature type="transmembrane region" description="Helical" evidence="9">
    <location>
        <begin position="505"/>
        <end position="524"/>
    </location>
</feature>
<dbReference type="Gene3D" id="3.30.70.100">
    <property type="match status" value="1"/>
</dbReference>
<evidence type="ECO:0000256" key="9">
    <source>
        <dbReference type="SAM" id="Phobius"/>
    </source>
</evidence>
<sequence>MLWLVAGPLAGADADPESSSPVVVSPAEVAALEADLAVFRDRLPELLEAVDTQPAEEWLEASPLDELEARSADEDRAEAERALWEEAREYEQAAVERVRGALDRATTAREVPERLGELEQGLDGVGAFPAGLGEEVSIRRIEDELERVGRDRERLEAELDDQRILHAQLEEQAEVQAETLERLRRERQELEDGPQPLPEEVEWTEAHAAVQEARARQADARLLAAQLDAVSLPPRMQARGLLIRGLELEARWQSVLQSRLEVRLTELSSEELQELRAELRTLLERQPEAQLHHTEEIEELHAAFDRIAEAQAQTRTLQYERDRLVRVERELAQSLSHVHERLEISGLTEALGGVFLEEQRRLRDLDQVRFQLRDLERELAQSQLRTISLRERLAVLPADPVAEWEPAARAALRELRRQTLNAELHAEEARTEQLRQADLRLRAVVDLVAELDRILQEALLWWPSHSPVGVAWFERAPAATLALVDPAAWAELRETFLRQTLHRPWFIGFILLVAGLMYLAGRNVHRHLERLAETTRHRYTDSIAVTVRALGWSLLRVLPVPFLLLTLSFQLHAVPEPGFAVEVLSLALITVSVWWMAGHLLLLFISRHGVGTVHFGWPEPLLTRLYRHLHWFLPVQTLLFLFVALAFGHPSDEVFDLYGRLALLAVIVNFAMVAWLLLAPVPDGSKGGSLDERRRLLLRGLVIVMVVGLAALALAGYLYTVAELLRHLIGTVLVLIVVGLGYSLAARWLVLGEMRLALLRNRERREQEAVTEGGSGGETGLDVPEPQLSMEDVNLQSRTLLRVAALGGTVVGLLWVWSDILPALAWLDGITLWSRTIEIGESEILTSVSLQDLLLAGFLGLLFLLSARNLPGLVEILLSRSTQMDAPGRYTFTMLLRYLLAVVAVIVVFSLLGLRWSEIQWLVAALTVGLGFGLQEVVANFVAGLIVLLERPVRVGDTITVGEYSGTVSKIRGRATTIVDWDNREIVVPNKTFISDHLINWTLSDTTTRLVIPVGVSYASDVDLVRETLLEVAHEDPHVLEDPESVVYFLRFGDNALNFELRVFVCQMADRLVTLSGLHTAIIKRFREQGIEIAFPQMDVHLHDDETRRRRAVPPAAGPYEPGNPMDR</sequence>
<reference evidence="14 15" key="1">
    <citation type="submission" date="2015-04" db="EMBL/GenBank/DDBJ databases">
        <title>Complete Sequence for the Genome of the Thioalkalivibrio versutus D301.</title>
        <authorList>
            <person name="Mu T."/>
            <person name="Zhou J."/>
            <person name="Xu X."/>
        </authorList>
    </citation>
    <scope>NUCLEOTIDE SEQUENCE [LARGE SCALE GENOMIC DNA]</scope>
    <source>
        <strain evidence="14 15">D301</strain>
    </source>
</reference>
<feature type="region of interest" description="Disordered" evidence="8">
    <location>
        <begin position="1105"/>
        <end position="1128"/>
    </location>
</feature>
<dbReference type="OrthoDB" id="9799209at2"/>
<dbReference type="PANTHER" id="PTHR30347:SF1">
    <property type="entry name" value="MECHANOSENSITIVE CHANNEL MSCK"/>
    <property type="match status" value="1"/>
</dbReference>
<gene>
    <name evidence="14" type="ORF">TVD_09210</name>
</gene>
<dbReference type="Pfam" id="PF12794">
    <property type="entry name" value="MscS_TM"/>
    <property type="match status" value="1"/>
</dbReference>
<keyword evidence="15" id="KW-1185">Reference proteome</keyword>
<dbReference type="PANTHER" id="PTHR30347">
    <property type="entry name" value="POTASSIUM CHANNEL RELATED"/>
    <property type="match status" value="1"/>
</dbReference>
<dbReference type="InterPro" id="IPR049278">
    <property type="entry name" value="MS_channel_C"/>
</dbReference>
<dbReference type="EMBL" id="CP011367">
    <property type="protein sequence ID" value="AKJ95522.1"/>
    <property type="molecule type" value="Genomic_DNA"/>
</dbReference>
<evidence type="ECO:0000259" key="12">
    <source>
        <dbReference type="Pfam" id="PF21082"/>
    </source>
</evidence>
<dbReference type="AlphaFoldDB" id="A0A0G3G7Q2"/>
<evidence type="ECO:0000256" key="2">
    <source>
        <dbReference type="ARBA" id="ARBA00008017"/>
    </source>
</evidence>
<dbReference type="SUPFAM" id="SSF82689">
    <property type="entry name" value="Mechanosensitive channel protein MscS (YggB), C-terminal domain"/>
    <property type="match status" value="1"/>
</dbReference>
<evidence type="ECO:0000256" key="5">
    <source>
        <dbReference type="ARBA" id="ARBA00022989"/>
    </source>
</evidence>
<dbReference type="InterPro" id="IPR049142">
    <property type="entry name" value="MS_channel_1st"/>
</dbReference>
<comment type="subcellular location">
    <subcellularLocation>
        <location evidence="1">Cell membrane</location>
        <topology evidence="1">Multi-pass membrane protein</topology>
    </subcellularLocation>
</comment>
<feature type="domain" description="Mechanosensitive ion channel inner membrane" evidence="11">
    <location>
        <begin position="504"/>
        <end position="833"/>
    </location>
</feature>
<dbReference type="InterPro" id="IPR006686">
    <property type="entry name" value="MscS_channel_CS"/>
</dbReference>
<protein>
    <submittedName>
        <fullName evidence="14">Mechanosensitive ion channel protein MscS</fullName>
    </submittedName>
</protein>
<feature type="coiled-coil region" evidence="7">
    <location>
        <begin position="365"/>
        <end position="437"/>
    </location>
</feature>
<evidence type="ECO:0000313" key="15">
    <source>
        <dbReference type="Proteomes" id="UP000064201"/>
    </source>
</evidence>
<evidence type="ECO:0000259" key="13">
    <source>
        <dbReference type="Pfam" id="PF21088"/>
    </source>
</evidence>
<dbReference type="PROSITE" id="PS01246">
    <property type="entry name" value="UPF0003"/>
    <property type="match status" value="1"/>
</dbReference>